<keyword evidence="3" id="KW-0285">Flavoprotein</keyword>
<evidence type="ECO:0000313" key="6">
    <source>
        <dbReference type="Proteomes" id="UP001265746"/>
    </source>
</evidence>
<feature type="active site" description="Proton donor" evidence="2">
    <location>
        <position position="577"/>
    </location>
</feature>
<dbReference type="PANTHER" id="PTHR11552">
    <property type="entry name" value="GLUCOSE-METHANOL-CHOLINE GMC OXIDOREDUCTASE"/>
    <property type="match status" value="1"/>
</dbReference>
<dbReference type="InterPro" id="IPR000172">
    <property type="entry name" value="GMC_OxRdtase_N"/>
</dbReference>
<reference evidence="5" key="1">
    <citation type="submission" date="2023-06" db="EMBL/GenBank/DDBJ databases">
        <authorList>
            <person name="Noh H."/>
        </authorList>
    </citation>
    <scope>NUCLEOTIDE SEQUENCE</scope>
    <source>
        <strain evidence="5">DUCC20226</strain>
    </source>
</reference>
<protein>
    <recommendedName>
        <fullName evidence="4">Glucose-methanol-choline oxidoreductase N-terminal domain-containing protein</fullName>
    </recommendedName>
</protein>
<sequence>MISHPIPIMAPEYGINRTSFDFIVVGGGQSGLVVASRLSEDVDKTVVVIEAGSDRQGDTRIDTPGLMTTLYDDPDYDWKHMTVPQSNANNRQISWPRGKVLGGTSAMNFSALVYPAKSDFDNWATLVGDQGWNSQGMASYLKRFHNYQAPNPELKKRMMMHWVDEEAQGYDGPLPASFTNELGAFNEAWMRTFAELGLNLPGDPISGDKQGAFQNPLSIENGVRAYSASAYYNAKVAKRPNLTVITNALVEKIVLEEGKDASGLVSAKGVQLVDASGERQIVQANKEVIVACGAIKSPQLLELSGIGAKHILSNHGIEAVINNAHVGENLQDHVLTSISFEVADDQISGDIMRDSNIVESVVKLYQDTRTGPLSGTPLSFAYTPLVSSSGIIPQADVETLLRRSLDGVSYYTANQDLEKQYKLLRRQLLDSRESSIEFMYIPLQLNENPSSGPTDMTKLFSKSHDGNYITLVTMLMHPFSRGETHITSGDPNEQPRLDPQYLSHPIDIEMLARALLFVRKIAKTNPLAFMLKPNGRRIPPVREESPESLGETSSVLVDDDLEDAKRIVRERLFTAFHPSGTYAMLPRDQGGVVDSRLRVHGSANIRVVDASIFPIEPLGHLQSTVYAVAEKAADLIKTDWIRSMSGGK</sequence>
<dbReference type="PANTHER" id="PTHR11552:SF210">
    <property type="entry name" value="GLUCOSE-METHANOL-CHOLINE OXIDOREDUCTASE N-TERMINAL DOMAIN-CONTAINING PROTEIN-RELATED"/>
    <property type="match status" value="1"/>
</dbReference>
<evidence type="ECO:0000256" key="1">
    <source>
        <dbReference type="ARBA" id="ARBA00010790"/>
    </source>
</evidence>
<dbReference type="AlphaFoldDB" id="A0AAD9W7J3"/>
<feature type="active site" description="Proton acceptor" evidence="2">
    <location>
        <position position="620"/>
    </location>
</feature>
<comment type="cofactor">
    <cofactor evidence="3">
        <name>FAD</name>
        <dbReference type="ChEBI" id="CHEBI:57692"/>
    </cofactor>
</comment>
<dbReference type="Gene3D" id="3.50.50.60">
    <property type="entry name" value="FAD/NAD(P)-binding domain"/>
    <property type="match status" value="1"/>
</dbReference>
<dbReference type="GO" id="GO:0016614">
    <property type="term" value="F:oxidoreductase activity, acting on CH-OH group of donors"/>
    <property type="evidence" value="ECO:0007669"/>
    <property type="project" value="InterPro"/>
</dbReference>
<dbReference type="GO" id="GO:0050660">
    <property type="term" value="F:flavin adenine dinucleotide binding"/>
    <property type="evidence" value="ECO:0007669"/>
    <property type="project" value="InterPro"/>
</dbReference>
<dbReference type="Proteomes" id="UP001265746">
    <property type="component" value="Unassembled WGS sequence"/>
</dbReference>
<evidence type="ECO:0000256" key="2">
    <source>
        <dbReference type="PIRSR" id="PIRSR000137-1"/>
    </source>
</evidence>
<dbReference type="Gene3D" id="3.30.560.10">
    <property type="entry name" value="Glucose Oxidase, domain 3"/>
    <property type="match status" value="1"/>
</dbReference>
<accession>A0AAD9W7J3</accession>
<dbReference type="PIRSF" id="PIRSF000137">
    <property type="entry name" value="Alcohol_oxidase"/>
    <property type="match status" value="1"/>
</dbReference>
<dbReference type="InterPro" id="IPR007867">
    <property type="entry name" value="GMC_OxRtase_C"/>
</dbReference>
<evidence type="ECO:0000259" key="4">
    <source>
        <dbReference type="PROSITE" id="PS00624"/>
    </source>
</evidence>
<keyword evidence="3" id="KW-0274">FAD</keyword>
<dbReference type="PROSITE" id="PS00624">
    <property type="entry name" value="GMC_OXRED_2"/>
    <property type="match status" value="1"/>
</dbReference>
<comment type="caution">
    <text evidence="5">The sequence shown here is derived from an EMBL/GenBank/DDBJ whole genome shotgun (WGS) entry which is preliminary data.</text>
</comment>
<name>A0AAD9W7J3_PHOAM</name>
<evidence type="ECO:0000256" key="3">
    <source>
        <dbReference type="PIRSR" id="PIRSR000137-2"/>
    </source>
</evidence>
<dbReference type="InterPro" id="IPR036188">
    <property type="entry name" value="FAD/NAD-bd_sf"/>
</dbReference>
<evidence type="ECO:0000313" key="5">
    <source>
        <dbReference type="EMBL" id="KAK2609836.1"/>
    </source>
</evidence>
<feature type="binding site" evidence="3">
    <location>
        <position position="104"/>
    </location>
    <ligand>
        <name>FAD</name>
        <dbReference type="ChEBI" id="CHEBI:57692"/>
    </ligand>
</feature>
<proteinExistence type="inferred from homology"/>
<feature type="domain" description="Glucose-methanol-choline oxidoreductase N-terminal" evidence="4">
    <location>
        <begin position="293"/>
        <end position="307"/>
    </location>
</feature>
<feature type="binding site" evidence="3">
    <location>
        <position position="100"/>
    </location>
    <ligand>
        <name>FAD</name>
        <dbReference type="ChEBI" id="CHEBI:57692"/>
    </ligand>
</feature>
<dbReference type="Pfam" id="PF05199">
    <property type="entry name" value="GMC_oxred_C"/>
    <property type="match status" value="1"/>
</dbReference>
<dbReference type="SUPFAM" id="SSF51905">
    <property type="entry name" value="FAD/NAD(P)-binding domain"/>
    <property type="match status" value="1"/>
</dbReference>
<dbReference type="InterPro" id="IPR012132">
    <property type="entry name" value="GMC_OxRdtase"/>
</dbReference>
<comment type="similarity">
    <text evidence="1">Belongs to the GMC oxidoreductase family.</text>
</comment>
<keyword evidence="6" id="KW-1185">Reference proteome</keyword>
<organism evidence="5 6">
    <name type="scientific">Phomopsis amygdali</name>
    <name type="common">Fusicoccum amygdali</name>
    <dbReference type="NCBI Taxonomy" id="1214568"/>
    <lineage>
        <taxon>Eukaryota</taxon>
        <taxon>Fungi</taxon>
        <taxon>Dikarya</taxon>
        <taxon>Ascomycota</taxon>
        <taxon>Pezizomycotina</taxon>
        <taxon>Sordariomycetes</taxon>
        <taxon>Sordariomycetidae</taxon>
        <taxon>Diaporthales</taxon>
        <taxon>Diaporthaceae</taxon>
        <taxon>Diaporthe</taxon>
    </lineage>
</organism>
<dbReference type="EMBL" id="JAUJFL010000002">
    <property type="protein sequence ID" value="KAK2609836.1"/>
    <property type="molecule type" value="Genomic_DNA"/>
</dbReference>
<feature type="binding site" evidence="3">
    <location>
        <position position="250"/>
    </location>
    <ligand>
        <name>FAD</name>
        <dbReference type="ChEBI" id="CHEBI:57692"/>
    </ligand>
</feature>
<dbReference type="SUPFAM" id="SSF54373">
    <property type="entry name" value="FAD-linked reductases, C-terminal domain"/>
    <property type="match status" value="1"/>
</dbReference>
<dbReference type="Pfam" id="PF00732">
    <property type="entry name" value="GMC_oxred_N"/>
    <property type="match status" value="1"/>
</dbReference>
<gene>
    <name evidence="5" type="ORF">N8I77_003313</name>
</gene>